<protein>
    <submittedName>
        <fullName evidence="5">GntR family transcriptional regulator</fullName>
    </submittedName>
</protein>
<evidence type="ECO:0000259" key="4">
    <source>
        <dbReference type="PROSITE" id="PS50949"/>
    </source>
</evidence>
<dbReference type="GO" id="GO:0003700">
    <property type="term" value="F:DNA-binding transcription factor activity"/>
    <property type="evidence" value="ECO:0007669"/>
    <property type="project" value="InterPro"/>
</dbReference>
<dbReference type="SMART" id="SM00345">
    <property type="entry name" value="HTH_GNTR"/>
    <property type="match status" value="1"/>
</dbReference>
<dbReference type="Gene3D" id="1.20.120.530">
    <property type="entry name" value="GntR ligand-binding domain-like"/>
    <property type="match status" value="1"/>
</dbReference>
<dbReference type="OrthoDB" id="9789310at2"/>
<dbReference type="PANTHER" id="PTHR43537:SF5">
    <property type="entry name" value="UXU OPERON TRANSCRIPTIONAL REGULATOR"/>
    <property type="match status" value="1"/>
</dbReference>
<dbReference type="AlphaFoldDB" id="A0A387G4Z1"/>
<geneLocation type="plasmid" evidence="6">
    <name>prccge525c</name>
</geneLocation>
<evidence type="ECO:0000313" key="5">
    <source>
        <dbReference type="EMBL" id="AYG63002.1"/>
    </source>
</evidence>
<keyword evidence="6" id="KW-1185">Reference proteome</keyword>
<evidence type="ECO:0000313" key="6">
    <source>
        <dbReference type="Proteomes" id="UP000282195"/>
    </source>
</evidence>
<dbReference type="InterPro" id="IPR011711">
    <property type="entry name" value="GntR_C"/>
</dbReference>
<dbReference type="PROSITE" id="PS50949">
    <property type="entry name" value="HTH_GNTR"/>
    <property type="match status" value="1"/>
</dbReference>
<organism evidence="5 6">
    <name type="scientific">Rhizobium jaguaris</name>
    <dbReference type="NCBI Taxonomy" id="1312183"/>
    <lineage>
        <taxon>Bacteria</taxon>
        <taxon>Pseudomonadati</taxon>
        <taxon>Pseudomonadota</taxon>
        <taxon>Alphaproteobacteria</taxon>
        <taxon>Hyphomicrobiales</taxon>
        <taxon>Rhizobiaceae</taxon>
        <taxon>Rhizobium/Agrobacterium group</taxon>
        <taxon>Rhizobium</taxon>
    </lineage>
</organism>
<keyword evidence="3" id="KW-0804">Transcription</keyword>
<sequence>MVKGLIGTSDTGSSFVRRPPRLGDEVYNAIYAQLMSLKIPPGGRISVDSLVRELGVSQTPIREALSRLEALGLVVKTHLIGYSAAPQLDKDRLQQLYELRLLLEPFAAGRAAVNMTDEAIEALEKVDKDMRSARNDDPRLAYGEFAQSDSTFHDLIAIGSGNLLIHETLARLHTHVHLFRLFFHARATTDANDEHERIIAAIKQKDAAAAEAAMRDHIERSRKRFMMIFGSE</sequence>
<keyword evidence="2" id="KW-0238">DNA-binding</keyword>
<dbReference type="SMART" id="SM00895">
    <property type="entry name" value="FCD"/>
    <property type="match status" value="1"/>
</dbReference>
<evidence type="ECO:0000256" key="1">
    <source>
        <dbReference type="ARBA" id="ARBA00023015"/>
    </source>
</evidence>
<dbReference type="PANTHER" id="PTHR43537">
    <property type="entry name" value="TRANSCRIPTIONAL REGULATOR, GNTR FAMILY"/>
    <property type="match status" value="1"/>
</dbReference>
<dbReference type="Pfam" id="PF07729">
    <property type="entry name" value="FCD"/>
    <property type="match status" value="1"/>
</dbReference>
<feature type="domain" description="HTH gntR-type" evidence="4">
    <location>
        <begin position="20"/>
        <end position="87"/>
    </location>
</feature>
<dbReference type="EMBL" id="CP032695">
    <property type="protein sequence ID" value="AYG63002.1"/>
    <property type="molecule type" value="Genomic_DNA"/>
</dbReference>
<dbReference type="KEGG" id="rjg:CCGE525_30305"/>
<dbReference type="RefSeq" id="WP_120707909.1">
    <property type="nucleotide sequence ID" value="NZ_CP032695.1"/>
</dbReference>
<dbReference type="Proteomes" id="UP000282195">
    <property type="component" value="Plasmid pRCCGE525c"/>
</dbReference>
<gene>
    <name evidence="5" type="ORF">CCGE525_30305</name>
</gene>
<keyword evidence="5" id="KW-0614">Plasmid</keyword>
<reference evidence="5 6" key="1">
    <citation type="submission" date="2018-10" db="EMBL/GenBank/DDBJ databases">
        <title>Rhizobium etli, R. leguminosarum and a new Rhizobium genospecies from Phaseolus dumosus.</title>
        <authorList>
            <person name="Ramirez-Puebla S.T."/>
            <person name="Rogel-Hernandez M.A."/>
            <person name="Guerrero G."/>
            <person name="Ormeno-Orrillo E."/>
            <person name="Martinez-Romero J.C."/>
            <person name="Negrete-Yankelevich S."/>
            <person name="Martinez-Romero E."/>
        </authorList>
    </citation>
    <scope>NUCLEOTIDE SEQUENCE [LARGE SCALE GENOMIC DNA]</scope>
    <source>
        <strain evidence="5 6">CCGE525</strain>
        <plasmid evidence="6">prccge525c</plasmid>
    </source>
</reference>
<dbReference type="InterPro" id="IPR008920">
    <property type="entry name" value="TF_FadR/GntR_C"/>
</dbReference>
<dbReference type="InterPro" id="IPR036390">
    <property type="entry name" value="WH_DNA-bd_sf"/>
</dbReference>
<dbReference type="GO" id="GO:0003677">
    <property type="term" value="F:DNA binding"/>
    <property type="evidence" value="ECO:0007669"/>
    <property type="project" value="UniProtKB-KW"/>
</dbReference>
<dbReference type="InterPro" id="IPR000524">
    <property type="entry name" value="Tscrpt_reg_HTH_GntR"/>
</dbReference>
<evidence type="ECO:0000256" key="2">
    <source>
        <dbReference type="ARBA" id="ARBA00023125"/>
    </source>
</evidence>
<dbReference type="SUPFAM" id="SSF46785">
    <property type="entry name" value="Winged helix' DNA-binding domain"/>
    <property type="match status" value="1"/>
</dbReference>
<dbReference type="SUPFAM" id="SSF48008">
    <property type="entry name" value="GntR ligand-binding domain-like"/>
    <property type="match status" value="1"/>
</dbReference>
<dbReference type="Pfam" id="PF00392">
    <property type="entry name" value="GntR"/>
    <property type="match status" value="1"/>
</dbReference>
<evidence type="ECO:0000256" key="3">
    <source>
        <dbReference type="ARBA" id="ARBA00023163"/>
    </source>
</evidence>
<dbReference type="Gene3D" id="1.10.10.10">
    <property type="entry name" value="Winged helix-like DNA-binding domain superfamily/Winged helix DNA-binding domain"/>
    <property type="match status" value="1"/>
</dbReference>
<keyword evidence="1" id="KW-0805">Transcription regulation</keyword>
<accession>A0A387G4Z1</accession>
<name>A0A387G4Z1_9HYPH</name>
<proteinExistence type="predicted"/>
<dbReference type="InterPro" id="IPR036388">
    <property type="entry name" value="WH-like_DNA-bd_sf"/>
</dbReference>